<organismHost>
    <name type="scientific">Phacochoerus africanus</name>
    <name type="common">Warthog</name>
    <dbReference type="NCBI Taxonomy" id="41426"/>
</organismHost>
<feature type="transmembrane region" description="Helical" evidence="1">
    <location>
        <begin position="12"/>
        <end position="36"/>
    </location>
</feature>
<organismHost>
    <name type="scientific">Potamochoerus larvatus</name>
    <name type="common">Bushpig</name>
    <dbReference type="NCBI Taxonomy" id="273792"/>
</organismHost>
<organismHost>
    <name type="scientific">Sus scrofa</name>
    <name type="common">Pig</name>
    <dbReference type="NCBI Taxonomy" id="9823"/>
</organismHost>
<name>A0A894KLH4_ASF</name>
<accession>A0A894KLH4</accession>
<feature type="transmembrane region" description="Helical" evidence="1">
    <location>
        <begin position="63"/>
        <end position="80"/>
    </location>
</feature>
<organism evidence="2 3">
    <name type="scientific">African swine fever virus</name>
    <name type="common">ASFV</name>
    <dbReference type="NCBI Taxonomy" id="10497"/>
    <lineage>
        <taxon>Viruses</taxon>
        <taxon>Varidnaviria</taxon>
        <taxon>Bamfordvirae</taxon>
        <taxon>Nucleocytoviricota</taxon>
        <taxon>Pokkesviricetes</taxon>
        <taxon>Asfuvirales</taxon>
        <taxon>Asfarviridae</taxon>
        <taxon>Asfivirus</taxon>
        <taxon>Asfivirus haemorrhagiae</taxon>
    </lineage>
</organism>
<protein>
    <submittedName>
        <fullName evidence="2">p360 1L</fullName>
    </submittedName>
</protein>
<feature type="transmembrane region" description="Helical" evidence="1">
    <location>
        <begin position="180"/>
        <end position="201"/>
    </location>
</feature>
<feature type="transmembrane region" description="Helical" evidence="1">
    <location>
        <begin position="283"/>
        <end position="314"/>
    </location>
</feature>
<feature type="transmembrane region" description="Helical" evidence="1">
    <location>
        <begin position="150"/>
        <end position="174"/>
    </location>
</feature>
<organismHost>
    <name type="scientific">Ornithodoros moubata</name>
    <name type="common">Soft tick</name>
    <name type="synonym">Argasid tick</name>
    <dbReference type="NCBI Taxonomy" id="6938"/>
</organismHost>
<proteinExistence type="predicted"/>
<evidence type="ECO:0000256" key="1">
    <source>
        <dbReference type="SAM" id="Phobius"/>
    </source>
</evidence>
<dbReference type="EMBL" id="MN394630">
    <property type="protein sequence ID" value="QRW43513.1"/>
    <property type="molecule type" value="Genomic_DNA"/>
</dbReference>
<keyword evidence="1" id="KW-0812">Transmembrane</keyword>
<evidence type="ECO:0000313" key="3">
    <source>
        <dbReference type="Proteomes" id="UP000423628"/>
    </source>
</evidence>
<feature type="transmembrane region" description="Helical" evidence="1">
    <location>
        <begin position="107"/>
        <end position="138"/>
    </location>
</feature>
<sequence>MGVCPIHVQQCFFIHYHIFCLILFFIYYGIIFFRICRFYCYKRRVRTIFFIYYDIYQYPIIRLARYFYALFICISSYIYTKEYVTFTKIHYCGIHCPIVVSSQHTTILYTCIFTIIHTGQLHHFINVYIRLLFVIYFMQVKDVVICNPTYYPPIFTMSISLLQILDGFSMLIYYCHTIPIPTYHFVVCNIIYCIVVCYCIYFTKNSYFQLCIIYKKGIVTYYFMAYNIITATFIILYIIQYFYNFVFTQSFPRTYLLAYVLGALHIVSIQPKAVVCTPFGIQLYYIMFVFLYSLHYCNIYCYTMFTTCCFYYYLFIYTSMLYRIWGFMPPQTTTLYNTIFIFVHRLCTYYFFTMCLYSTW</sequence>
<evidence type="ECO:0000313" key="2">
    <source>
        <dbReference type="EMBL" id="QRW43513.1"/>
    </source>
</evidence>
<dbReference type="Proteomes" id="UP000423628">
    <property type="component" value="Segment"/>
</dbReference>
<keyword evidence="1" id="KW-0472">Membrane</keyword>
<feature type="transmembrane region" description="Helical" evidence="1">
    <location>
        <begin position="221"/>
        <end position="243"/>
    </location>
</feature>
<organismHost>
    <name type="scientific">Phacochoerus aethiopicus</name>
    <name type="common">Warthog</name>
    <dbReference type="NCBI Taxonomy" id="85517"/>
</organismHost>
<gene>
    <name evidence="2" type="ORF">360_1L</name>
</gene>
<feature type="transmembrane region" description="Helical" evidence="1">
    <location>
        <begin position="334"/>
        <end position="357"/>
    </location>
</feature>
<organismHost>
    <name type="scientific">Ornithodoros</name>
    <name type="common">relapsing fever ticks</name>
    <dbReference type="NCBI Taxonomy" id="6937"/>
</organismHost>
<reference evidence="2 3" key="1">
    <citation type="submission" date="2019-08" db="EMBL/GenBank/DDBJ databases">
        <authorList>
            <person name="Ndlovu S.S."/>
        </authorList>
    </citation>
    <scope>NUCLEOTIDE SEQUENCE [LARGE SCALE GENOMIC DNA]</scope>
    <source>
        <strain evidence="2">SPEC_57</strain>
    </source>
</reference>
<keyword evidence="1" id="KW-1133">Transmembrane helix</keyword>